<protein>
    <submittedName>
        <fullName evidence="2">Uncharacterized protein</fullName>
    </submittedName>
</protein>
<evidence type="ECO:0000313" key="2">
    <source>
        <dbReference type="EMBL" id="ABG11604.1"/>
    </source>
</evidence>
<geneLocation type="plasmid" evidence="2">
    <name>Plasmid1</name>
</geneLocation>
<evidence type="ECO:0000256" key="1">
    <source>
        <dbReference type="SAM" id="MobiDB-lite"/>
    </source>
</evidence>
<dbReference type="KEGG" id="mmc:Mmcs_5504"/>
<feature type="region of interest" description="Disordered" evidence="1">
    <location>
        <begin position="45"/>
        <end position="76"/>
    </location>
</feature>
<organism evidence="2">
    <name type="scientific">Mycobacterium sp. (strain MCS)</name>
    <dbReference type="NCBI Taxonomy" id="164756"/>
    <lineage>
        <taxon>Bacteria</taxon>
        <taxon>Bacillati</taxon>
        <taxon>Actinomycetota</taxon>
        <taxon>Actinomycetes</taxon>
        <taxon>Mycobacteriales</taxon>
        <taxon>Mycobacteriaceae</taxon>
        <taxon>Mycobacterium</taxon>
    </lineage>
</organism>
<keyword evidence="2" id="KW-0614">Plasmid</keyword>
<feature type="compositionally biased region" description="Basic and acidic residues" evidence="1">
    <location>
        <begin position="111"/>
        <end position="127"/>
    </location>
</feature>
<dbReference type="EMBL" id="CP000385">
    <property type="protein sequence ID" value="ABG11604.1"/>
    <property type="molecule type" value="Genomic_DNA"/>
</dbReference>
<feature type="region of interest" description="Disordered" evidence="1">
    <location>
        <begin position="108"/>
        <end position="143"/>
    </location>
</feature>
<gene>
    <name evidence="2" type="ordered locus">Mmcs_5504</name>
</gene>
<reference evidence="2" key="1">
    <citation type="submission" date="2006-06" db="EMBL/GenBank/DDBJ databases">
        <title>Complete sequence of plasmid of Mycobacterium sp. MCS.</title>
        <authorList>
            <consortium name="US DOE Joint Genome Institute"/>
            <person name="Copeland A."/>
            <person name="Lucas S."/>
            <person name="Lapidus A."/>
            <person name="Barry K."/>
            <person name="Detter J.C."/>
            <person name="Glavina del Rio T."/>
            <person name="Hammon N."/>
            <person name="Israni S."/>
            <person name="Dalin E."/>
            <person name="Tice H."/>
            <person name="Pitluck S."/>
            <person name="Martinez M."/>
            <person name="Schmutz J."/>
            <person name="Larimer F."/>
            <person name="Land M."/>
            <person name="Hauser L."/>
            <person name="Kyrpides N."/>
            <person name="Kim E."/>
            <person name="Miller C.D."/>
            <person name="Hughes J.E."/>
            <person name="Anderson A.J."/>
            <person name="Sims R.C."/>
            <person name="Richardson P."/>
        </authorList>
    </citation>
    <scope>NUCLEOTIDE SEQUENCE [LARGE SCALE GENOMIC DNA]</scope>
    <source>
        <strain evidence="2">MCS</strain>
        <plasmid evidence="2">Plasmid1</plasmid>
    </source>
</reference>
<dbReference type="AlphaFoldDB" id="A0A5Q5BT76"/>
<name>A0A5Q5BT76_MYCSS</name>
<proteinExistence type="predicted"/>
<accession>A0A5Q5BT76</accession>
<feature type="compositionally biased region" description="Basic and acidic residues" evidence="1">
    <location>
        <begin position="55"/>
        <end position="67"/>
    </location>
</feature>
<sequence>MDNPHGDDDLSALYEQYATHIRPIVTQTDDQKWRAQYPGLDWHVTADSEQAAGDELSKEALRRHDAGEPDAQPPQDILKRHLESPIPGVYALDRELFLHLRANAGVTETQRAFEEAERRRAEGRSYTKNDYLQEDSARGDTRQ</sequence>